<feature type="compositionally biased region" description="Basic residues" evidence="1">
    <location>
        <begin position="10"/>
        <end position="22"/>
    </location>
</feature>
<accession>A0A6J4K907</accession>
<gene>
    <name evidence="2" type="ORF">AVDCRST_MAG68-526</name>
</gene>
<proteinExistence type="predicted"/>
<feature type="compositionally biased region" description="Low complexity" evidence="1">
    <location>
        <begin position="89"/>
        <end position="101"/>
    </location>
</feature>
<feature type="compositionally biased region" description="Low complexity" evidence="1">
    <location>
        <begin position="30"/>
        <end position="43"/>
    </location>
</feature>
<feature type="region of interest" description="Disordered" evidence="1">
    <location>
        <begin position="1"/>
        <end position="122"/>
    </location>
</feature>
<feature type="non-terminal residue" evidence="2">
    <location>
        <position position="1"/>
    </location>
</feature>
<reference evidence="2" key="1">
    <citation type="submission" date="2020-02" db="EMBL/GenBank/DDBJ databases">
        <authorList>
            <person name="Meier V. D."/>
        </authorList>
    </citation>
    <scope>NUCLEOTIDE SEQUENCE</scope>
    <source>
        <strain evidence="2">AVDCRST_MAG68</strain>
    </source>
</reference>
<name>A0A6J4K907_9BACT</name>
<sequence length="122" mass="12346">VPRRPAGPHPRGRAARAHRALRPGRGAAGGRRAAPHGAAARGGPARGGQRRGARVPGARAAGGDRNKARGGHRSVRVARGDPARRAAARARGAGRLLPARGQRPGILAGRGHHPPGQPPPAV</sequence>
<organism evidence="2">
    <name type="scientific">uncultured Gemmatimonadota bacterium</name>
    <dbReference type="NCBI Taxonomy" id="203437"/>
    <lineage>
        <taxon>Bacteria</taxon>
        <taxon>Pseudomonadati</taxon>
        <taxon>Gemmatimonadota</taxon>
        <taxon>environmental samples</taxon>
    </lineage>
</organism>
<evidence type="ECO:0000256" key="1">
    <source>
        <dbReference type="SAM" id="MobiDB-lite"/>
    </source>
</evidence>
<feature type="non-terminal residue" evidence="2">
    <location>
        <position position="122"/>
    </location>
</feature>
<protein>
    <submittedName>
        <fullName evidence="2">Transcriptional regulator, GntR family</fullName>
    </submittedName>
</protein>
<dbReference type="AlphaFoldDB" id="A0A6J4K907"/>
<evidence type="ECO:0000313" key="2">
    <source>
        <dbReference type="EMBL" id="CAA9299223.1"/>
    </source>
</evidence>
<dbReference type="EMBL" id="CADCTW010000021">
    <property type="protein sequence ID" value="CAA9299223.1"/>
    <property type="molecule type" value="Genomic_DNA"/>
</dbReference>